<proteinExistence type="predicted"/>
<reference evidence="1 2" key="1">
    <citation type="submission" date="2016-10" db="EMBL/GenBank/DDBJ databases">
        <title>Paenibacillus species isolates.</title>
        <authorList>
            <person name="Beno S.M."/>
        </authorList>
    </citation>
    <scope>NUCLEOTIDE SEQUENCE [LARGE SCALE GENOMIC DNA]</scope>
    <source>
        <strain evidence="1 2">FSL H7-0744</strain>
    </source>
</reference>
<comment type="caution">
    <text evidence="1">The sequence shown here is derived from an EMBL/GenBank/DDBJ whole genome shotgun (WGS) entry which is preliminary data.</text>
</comment>
<organism evidence="1 2">
    <name type="scientific">Paenibacillus borealis</name>
    <dbReference type="NCBI Taxonomy" id="160799"/>
    <lineage>
        <taxon>Bacteria</taxon>
        <taxon>Bacillati</taxon>
        <taxon>Bacillota</taxon>
        <taxon>Bacilli</taxon>
        <taxon>Bacillales</taxon>
        <taxon>Paenibacillaceae</taxon>
        <taxon>Paenibacillus</taxon>
    </lineage>
</organism>
<dbReference type="EMBL" id="MPTB01000024">
    <property type="protein sequence ID" value="OMD45726.1"/>
    <property type="molecule type" value="Genomic_DNA"/>
</dbReference>
<sequence length="69" mass="7453">MSFFTGGRADQQKGRNMGTVVLQKPPLPAGLDAANGTAGACTLMPRAKSPCMPRNHLNMITLRHMRMQA</sequence>
<protein>
    <submittedName>
        <fullName evidence="1">Uncharacterized protein</fullName>
    </submittedName>
</protein>
<name>A0ABX3H6P7_PAEBO</name>
<keyword evidence="2" id="KW-1185">Reference proteome</keyword>
<dbReference type="Proteomes" id="UP000187412">
    <property type="component" value="Unassembled WGS sequence"/>
</dbReference>
<evidence type="ECO:0000313" key="2">
    <source>
        <dbReference type="Proteomes" id="UP000187412"/>
    </source>
</evidence>
<evidence type="ECO:0000313" key="1">
    <source>
        <dbReference type="EMBL" id="OMD45726.1"/>
    </source>
</evidence>
<gene>
    <name evidence="1" type="ORF">BSK56_18870</name>
</gene>
<accession>A0ABX3H6P7</accession>